<organism evidence="4 5">
    <name type="scientific">Chloropicon primus</name>
    <dbReference type="NCBI Taxonomy" id="1764295"/>
    <lineage>
        <taxon>Eukaryota</taxon>
        <taxon>Viridiplantae</taxon>
        <taxon>Chlorophyta</taxon>
        <taxon>Chloropicophyceae</taxon>
        <taxon>Chloropicales</taxon>
        <taxon>Chloropicaceae</taxon>
        <taxon>Chloropicon</taxon>
    </lineage>
</organism>
<name>A0A5B8MMP7_9CHLO</name>
<dbReference type="PANTHER" id="PTHR23011:SF28">
    <property type="entry name" value="CYCLIC NUCLEOTIDE-BINDING DOMAIN CONTAINING PROTEIN"/>
    <property type="match status" value="1"/>
</dbReference>
<evidence type="ECO:0000256" key="1">
    <source>
        <dbReference type="SAM" id="Coils"/>
    </source>
</evidence>
<feature type="domain" description="Cyclic nucleotide-binding" evidence="3">
    <location>
        <begin position="619"/>
        <end position="747"/>
    </location>
</feature>
<dbReference type="CDD" id="cd00038">
    <property type="entry name" value="CAP_ED"/>
    <property type="match status" value="2"/>
</dbReference>
<dbReference type="InterPro" id="IPR000595">
    <property type="entry name" value="cNMP-bd_dom"/>
</dbReference>
<feature type="region of interest" description="Disordered" evidence="2">
    <location>
        <begin position="147"/>
        <end position="167"/>
    </location>
</feature>
<dbReference type="PROSITE" id="PS50042">
    <property type="entry name" value="CNMP_BINDING_3"/>
    <property type="match status" value="4"/>
</dbReference>
<protein>
    <recommendedName>
        <fullName evidence="3">Cyclic nucleotide-binding domain-containing protein</fullName>
    </recommendedName>
</protein>
<sequence>MGTESILLKLSHKRTEEELTKVKNFFHETEGLKQLCCTIPEAALDELCNHVKIEDYGPEELICREGDSGDKLHFILSGTATEYKSTGSIEKNLQRIDSGEGLSSMANFETSPASYKSSRPHTAGARLSTASRASVISHVSRASVISTPQHIHAPAEDDSYQGGGQSKFRGVRSIQMPFLRVNMAEKEESKEDLEQRALEEERLRALSGLYATSPPRSGGSGRGPSGASSPDHAKDRKKGGDSPPNQGQLRRASQMLRSRAMSRRESMSKSIRSQRKSRYVSKAFSPTSFGRASMINPGSYRSRKVTQTGPTLMEYGLKYGYLTTFDSFGELMIFHAEKHKLSVIAGQDGCLILTMDRGTISRTHNLLASEGRQFLTAIKLWASRRILNKPQLKRHDVDLNTCATLLSELDFLKNLKLQMRERICKQLTLQCFESNTIICKQGDTGNKIYGILMGKVSKHQKKITSGIEGGSELRKNLLNTSSLGQIGAGGKGVNLGKTVRITHLLNKFAMNTTSNLSANKFKQMMSSEYTLDPSKCRLQGNLLESVEKIFGSTQEELGHGGTIGNLALLKQNQSRHFTCLSTTFVETVSITYDDYNKCVTQFEEEAIKERVELLGKLALFKNLTKAELRRIIQMGKTVTFAKDQGIMKAEERGKGCYIILSGEASLIYGNAFMDSKLHPGLKVRPKSAVPSRKSNKDKSATSMINFDMLQVSLLGPGSYFGEEAMLDDQVFEYNVIATKKTEVLVLSLRELTFLSANSDGMVETWANKIREWRQERVNTLANTTMNYQNTKETRKGSSANSGNDENTMVNASSKQSAPLSTAGLTDVDMKRKLANQKLPKKQNQKNASSMMKGKDRSRRGLLWQRRPPSKTTLADRM</sequence>
<dbReference type="Proteomes" id="UP000316726">
    <property type="component" value="Chromosome 6"/>
</dbReference>
<feature type="compositionally biased region" description="Polar residues" evidence="2">
    <location>
        <begin position="781"/>
        <end position="823"/>
    </location>
</feature>
<evidence type="ECO:0000259" key="3">
    <source>
        <dbReference type="PROSITE" id="PS50042"/>
    </source>
</evidence>
<dbReference type="AlphaFoldDB" id="A0A5B8MMP7"/>
<dbReference type="SUPFAM" id="SSF51206">
    <property type="entry name" value="cAMP-binding domain-like"/>
    <property type="match status" value="3"/>
</dbReference>
<feature type="compositionally biased region" description="Basic residues" evidence="2">
    <location>
        <begin position="832"/>
        <end position="843"/>
    </location>
</feature>
<keyword evidence="5" id="KW-1185">Reference proteome</keyword>
<evidence type="ECO:0000313" key="5">
    <source>
        <dbReference type="Proteomes" id="UP000316726"/>
    </source>
</evidence>
<feature type="region of interest" description="Disordered" evidence="2">
    <location>
        <begin position="209"/>
        <end position="278"/>
    </location>
</feature>
<dbReference type="Gene3D" id="2.60.120.10">
    <property type="entry name" value="Jelly Rolls"/>
    <property type="match status" value="3"/>
</dbReference>
<gene>
    <name evidence="4" type="ORF">A3770_06p41850</name>
</gene>
<keyword evidence="1" id="KW-0175">Coiled coil</keyword>
<dbReference type="InterPro" id="IPR018490">
    <property type="entry name" value="cNMP-bd_dom_sf"/>
</dbReference>
<feature type="coiled-coil region" evidence="1">
    <location>
        <begin position="176"/>
        <end position="203"/>
    </location>
</feature>
<dbReference type="InterPro" id="IPR014710">
    <property type="entry name" value="RmlC-like_jellyroll"/>
</dbReference>
<reference evidence="4 5" key="1">
    <citation type="submission" date="2018-07" db="EMBL/GenBank/DDBJ databases">
        <title>The complete nuclear genome of the prasinophyte Chloropicon primus (CCMP1205).</title>
        <authorList>
            <person name="Pombert J.-F."/>
            <person name="Otis C."/>
            <person name="Turmel M."/>
            <person name="Lemieux C."/>
        </authorList>
    </citation>
    <scope>NUCLEOTIDE SEQUENCE [LARGE SCALE GENOMIC DNA]</scope>
    <source>
        <strain evidence="4 5">CCMP1205</strain>
    </source>
</reference>
<feature type="domain" description="Cyclic nucleotide-binding" evidence="3">
    <location>
        <begin position="411"/>
        <end position="456"/>
    </location>
</feature>
<feature type="compositionally biased region" description="Basic and acidic residues" evidence="2">
    <location>
        <begin position="231"/>
        <end position="240"/>
    </location>
</feature>
<feature type="domain" description="Cyclic nucleotide-binding" evidence="3">
    <location>
        <begin position="35"/>
        <end position="145"/>
    </location>
</feature>
<dbReference type="SMART" id="SM00100">
    <property type="entry name" value="cNMP"/>
    <property type="match status" value="2"/>
</dbReference>
<accession>A0A5B8MMP7</accession>
<dbReference type="EMBL" id="CP031039">
    <property type="protein sequence ID" value="QDZ21667.1"/>
    <property type="molecule type" value="Genomic_DNA"/>
</dbReference>
<dbReference type="PANTHER" id="PTHR23011">
    <property type="entry name" value="CYCLIC NUCLEOTIDE-BINDING DOMAIN CONTAINING PROTEIN"/>
    <property type="match status" value="1"/>
</dbReference>
<evidence type="ECO:0000256" key="2">
    <source>
        <dbReference type="SAM" id="MobiDB-lite"/>
    </source>
</evidence>
<dbReference type="OrthoDB" id="1882223at2759"/>
<evidence type="ECO:0000313" key="4">
    <source>
        <dbReference type="EMBL" id="QDZ21667.1"/>
    </source>
</evidence>
<proteinExistence type="predicted"/>
<feature type="domain" description="Cyclic nucleotide-binding" evidence="3">
    <location>
        <begin position="326"/>
        <end position="362"/>
    </location>
</feature>
<feature type="region of interest" description="Disordered" evidence="2">
    <location>
        <begin position="781"/>
        <end position="877"/>
    </location>
</feature>